<dbReference type="InterPro" id="IPR003959">
    <property type="entry name" value="ATPase_AAA_core"/>
</dbReference>
<evidence type="ECO:0000259" key="6">
    <source>
        <dbReference type="SMART" id="SM00382"/>
    </source>
</evidence>
<dbReference type="CDD" id="cd00009">
    <property type="entry name" value="AAA"/>
    <property type="match status" value="1"/>
</dbReference>
<keyword evidence="3" id="KW-0067">ATP-binding</keyword>
<feature type="transmembrane region" description="Helical" evidence="5">
    <location>
        <begin position="21"/>
        <end position="40"/>
    </location>
</feature>
<dbReference type="GO" id="GO:0016887">
    <property type="term" value="F:ATP hydrolysis activity"/>
    <property type="evidence" value="ECO:0007669"/>
    <property type="project" value="InterPro"/>
</dbReference>
<feature type="transmembrane region" description="Helical" evidence="5">
    <location>
        <begin position="46"/>
        <end position="65"/>
    </location>
</feature>
<dbReference type="GO" id="GO:0005737">
    <property type="term" value="C:cytoplasm"/>
    <property type="evidence" value="ECO:0007669"/>
    <property type="project" value="TreeGrafter"/>
</dbReference>
<evidence type="ECO:0000256" key="1">
    <source>
        <dbReference type="ARBA" id="ARBA00022737"/>
    </source>
</evidence>
<proteinExistence type="predicted"/>
<keyword evidence="5" id="KW-0812">Transmembrane</keyword>
<keyword evidence="5" id="KW-0472">Membrane</keyword>
<feature type="domain" description="AAA+ ATPase" evidence="6">
    <location>
        <begin position="554"/>
        <end position="723"/>
    </location>
</feature>
<keyword evidence="1" id="KW-0677">Repeat</keyword>
<name>A0A1G2L724_9BACT</name>
<evidence type="ECO:0000313" key="8">
    <source>
        <dbReference type="EMBL" id="OHA06622.1"/>
    </source>
</evidence>
<evidence type="ECO:0000259" key="7">
    <source>
        <dbReference type="SMART" id="SM01086"/>
    </source>
</evidence>
<dbReference type="SUPFAM" id="SSF52540">
    <property type="entry name" value="P-loop containing nucleoside triphosphate hydrolases"/>
    <property type="match status" value="2"/>
</dbReference>
<sequence>MNSRLLFEASRFESKIPLETVHRIFLALALLTFLLFSASVYKESRILFGITLIVLSPTLVALLWMRFLRFFWRLKPAPLPPDASRITDPFSHVDFEMAKLFASVPDFFPETLIIALFDLPFGVFFLSRLGYKKTDIVPRLTASVHQPSDIVTLNSAEAVIRAASSMSLKRGHDTLDMGNVFMTLALLSPEFKNFLNEEKIEIKDLDHLSHWYSLSREHAARKGITWSLKNSPPIGTDWAYAYTPLLDKYSEAVKTGVSEEEHLHFLGHNKEILLLIESLLKKSESNAILVGEPGVGKHTIVQGVARMIGRGQAGPLSFMRVVKLNLELVFGQKSFGDTTGLLTSVLREAEYAGNIILVIDDIHNYLTPLSKTNISEILVPILKSTATKVIGMTDSYGYQRSALENQVIMNLFEKIDVLEPDEKRIFEILTDVASHKERRHNLFITYPAIHKIFELSDQYLTTSPFPEKAINFLEDTCVFVETLGEKTVTAEYAEKVLERKIGLPVGNIEKEEKGKLLSLENELHKRIIDQEEGIAVLSDAMRRSRSGLGSREKPIGSFLFLGPTGVGKTETAKALSEFYFGDEERMIRFDMSEYQKRSDVYRLIGNPDSREPGQMATKVRENPFSLLLLDEIEKAHRDILNLFLRVLDEGKFTDAFGKRVDFRNTIIIGTSNAGAEFIRQSLVSGVPYEELKKNLVDSLLRDGLFKPEFINRFDAVVIFKPLSKTELVMIARLMLTSLGKRIEKQGFRFELSEETLDGLAEATEKSVFGARELRRIIQDTIESPLAKDLLEGRYEKGETIRI</sequence>
<dbReference type="InterPro" id="IPR019489">
    <property type="entry name" value="Clp_ATPase_C"/>
</dbReference>
<dbReference type="InterPro" id="IPR050130">
    <property type="entry name" value="ClpA_ClpB"/>
</dbReference>
<evidence type="ECO:0000313" key="9">
    <source>
        <dbReference type="Proteomes" id="UP000177982"/>
    </source>
</evidence>
<evidence type="ECO:0000256" key="2">
    <source>
        <dbReference type="ARBA" id="ARBA00022741"/>
    </source>
</evidence>
<keyword evidence="2" id="KW-0547">Nucleotide-binding</keyword>
<dbReference type="AlphaFoldDB" id="A0A1G2L724"/>
<dbReference type="InterPro" id="IPR041546">
    <property type="entry name" value="ClpA/ClpB_AAA_lid"/>
</dbReference>
<dbReference type="Gene3D" id="3.40.50.300">
    <property type="entry name" value="P-loop containing nucleotide triphosphate hydrolases"/>
    <property type="match status" value="2"/>
</dbReference>
<evidence type="ECO:0008006" key="10">
    <source>
        <dbReference type="Google" id="ProtNLM"/>
    </source>
</evidence>
<comment type="caution">
    <text evidence="8">The sequence shown here is derived from an EMBL/GenBank/DDBJ whole genome shotgun (WGS) entry which is preliminary data.</text>
</comment>
<dbReference type="Proteomes" id="UP000177982">
    <property type="component" value="Unassembled WGS sequence"/>
</dbReference>
<evidence type="ECO:0000256" key="4">
    <source>
        <dbReference type="ARBA" id="ARBA00023186"/>
    </source>
</evidence>
<dbReference type="GO" id="GO:0034605">
    <property type="term" value="P:cellular response to heat"/>
    <property type="evidence" value="ECO:0007669"/>
    <property type="project" value="TreeGrafter"/>
</dbReference>
<dbReference type="InterPro" id="IPR027417">
    <property type="entry name" value="P-loop_NTPase"/>
</dbReference>
<protein>
    <recommendedName>
        <fullName evidence="10">AAA+ ATPase domain-containing protein</fullName>
    </recommendedName>
</protein>
<dbReference type="CDD" id="cd19499">
    <property type="entry name" value="RecA-like_ClpB_Hsp104-like"/>
    <property type="match status" value="1"/>
</dbReference>
<keyword evidence="5" id="KW-1133">Transmembrane helix</keyword>
<organism evidence="8 9">
    <name type="scientific">Candidatus Sungbacteria bacterium RIFCSPLOWO2_01_FULL_47_10</name>
    <dbReference type="NCBI Taxonomy" id="1802276"/>
    <lineage>
        <taxon>Bacteria</taxon>
        <taxon>Candidatus Sungiibacteriota</taxon>
    </lineage>
</organism>
<dbReference type="EMBL" id="MHQO01000026">
    <property type="protein sequence ID" value="OHA06622.1"/>
    <property type="molecule type" value="Genomic_DNA"/>
</dbReference>
<gene>
    <name evidence="8" type="ORF">A2934_00945</name>
</gene>
<dbReference type="Pfam" id="PF10431">
    <property type="entry name" value="ClpB_D2-small"/>
    <property type="match status" value="1"/>
</dbReference>
<dbReference type="Pfam" id="PF07724">
    <property type="entry name" value="AAA_2"/>
    <property type="match status" value="1"/>
</dbReference>
<dbReference type="Gene3D" id="1.10.8.60">
    <property type="match status" value="2"/>
</dbReference>
<reference evidence="8 9" key="1">
    <citation type="journal article" date="2016" name="Nat. Commun.">
        <title>Thousands of microbial genomes shed light on interconnected biogeochemical processes in an aquifer system.</title>
        <authorList>
            <person name="Anantharaman K."/>
            <person name="Brown C.T."/>
            <person name="Hug L.A."/>
            <person name="Sharon I."/>
            <person name="Castelle C.J."/>
            <person name="Probst A.J."/>
            <person name="Thomas B.C."/>
            <person name="Singh A."/>
            <person name="Wilkins M.J."/>
            <person name="Karaoz U."/>
            <person name="Brodie E.L."/>
            <person name="Williams K.H."/>
            <person name="Hubbard S.S."/>
            <person name="Banfield J.F."/>
        </authorList>
    </citation>
    <scope>NUCLEOTIDE SEQUENCE [LARGE SCALE GENOMIC DNA]</scope>
</reference>
<dbReference type="InterPro" id="IPR003593">
    <property type="entry name" value="AAA+_ATPase"/>
</dbReference>
<dbReference type="Pfam" id="PF00004">
    <property type="entry name" value="AAA"/>
    <property type="match status" value="1"/>
</dbReference>
<dbReference type="PANTHER" id="PTHR11638:SF18">
    <property type="entry name" value="HEAT SHOCK PROTEIN 104"/>
    <property type="match status" value="1"/>
</dbReference>
<feature type="domain" description="AAA+ ATPase" evidence="6">
    <location>
        <begin position="283"/>
        <end position="421"/>
    </location>
</feature>
<feature type="domain" description="Clp ATPase C-terminal" evidence="7">
    <location>
        <begin position="722"/>
        <end position="802"/>
    </location>
</feature>
<keyword evidence="4" id="KW-0143">Chaperone</keyword>
<dbReference type="SMART" id="SM00382">
    <property type="entry name" value="AAA"/>
    <property type="match status" value="2"/>
</dbReference>
<evidence type="ECO:0000256" key="3">
    <source>
        <dbReference type="ARBA" id="ARBA00022840"/>
    </source>
</evidence>
<dbReference type="Pfam" id="PF17871">
    <property type="entry name" value="AAA_lid_9"/>
    <property type="match status" value="1"/>
</dbReference>
<dbReference type="PANTHER" id="PTHR11638">
    <property type="entry name" value="ATP-DEPENDENT CLP PROTEASE"/>
    <property type="match status" value="1"/>
</dbReference>
<dbReference type="GO" id="GO:0005524">
    <property type="term" value="F:ATP binding"/>
    <property type="evidence" value="ECO:0007669"/>
    <property type="project" value="UniProtKB-KW"/>
</dbReference>
<accession>A0A1G2L724</accession>
<dbReference type="InterPro" id="IPR001270">
    <property type="entry name" value="ClpA/B"/>
</dbReference>
<evidence type="ECO:0000256" key="5">
    <source>
        <dbReference type="SAM" id="Phobius"/>
    </source>
</evidence>
<dbReference type="SMART" id="SM01086">
    <property type="entry name" value="ClpB_D2-small"/>
    <property type="match status" value="1"/>
</dbReference>
<dbReference type="PRINTS" id="PR00300">
    <property type="entry name" value="CLPPROTEASEA"/>
</dbReference>